<name>A0A2H9VN34_9SPHI</name>
<proteinExistence type="predicted"/>
<comment type="caution">
    <text evidence="1">The sequence shown here is derived from an EMBL/GenBank/DDBJ whole genome shotgun (WGS) entry which is preliminary data.</text>
</comment>
<protein>
    <submittedName>
        <fullName evidence="1">Uncharacterized protein</fullName>
    </submittedName>
</protein>
<keyword evidence="2" id="KW-1185">Reference proteome</keyword>
<dbReference type="PROSITE" id="PS51257">
    <property type="entry name" value="PROKAR_LIPOPROTEIN"/>
    <property type="match status" value="1"/>
</dbReference>
<dbReference type="EMBL" id="PGFJ01000002">
    <property type="protein sequence ID" value="PJJ79732.1"/>
    <property type="molecule type" value="Genomic_DNA"/>
</dbReference>
<gene>
    <name evidence="1" type="ORF">CLV57_2869</name>
</gene>
<sequence>MTQKRAKEVLCIYFILIVLVTACGHKQTQEISEQPEGRKDTLTTLVKSDLKEKLDSTLNVDDEYATYYVVVADTGANYYTLRGKMLKINKQFDIPIDTIGRYYNAKKNLIALPDDADDEIYAGDYFPRRYPSGNLSLEYLSVYQPTAKDKTIALVTGIYENETSADSALIAMKKVDSRSFKLKSKIYVGCMH</sequence>
<accession>A0A2H9VN34</accession>
<dbReference type="OrthoDB" id="1351044at2"/>
<evidence type="ECO:0000313" key="2">
    <source>
        <dbReference type="Proteomes" id="UP000242687"/>
    </source>
</evidence>
<dbReference type="Proteomes" id="UP000242687">
    <property type="component" value="Unassembled WGS sequence"/>
</dbReference>
<reference evidence="1 2" key="1">
    <citation type="submission" date="2017-11" db="EMBL/GenBank/DDBJ databases">
        <title>Genomic Encyclopedia of Archaeal and Bacterial Type Strains, Phase II (KMG-II): From Individual Species to Whole Genera.</title>
        <authorList>
            <person name="Goeker M."/>
        </authorList>
    </citation>
    <scope>NUCLEOTIDE SEQUENCE [LARGE SCALE GENOMIC DNA]</scope>
    <source>
        <strain evidence="1 2">DSM 28175</strain>
    </source>
</reference>
<organism evidence="1 2">
    <name type="scientific">Mucilaginibacter auburnensis</name>
    <dbReference type="NCBI Taxonomy" id="1457233"/>
    <lineage>
        <taxon>Bacteria</taxon>
        <taxon>Pseudomonadati</taxon>
        <taxon>Bacteroidota</taxon>
        <taxon>Sphingobacteriia</taxon>
        <taxon>Sphingobacteriales</taxon>
        <taxon>Sphingobacteriaceae</taxon>
        <taxon>Mucilaginibacter</taxon>
    </lineage>
</organism>
<evidence type="ECO:0000313" key="1">
    <source>
        <dbReference type="EMBL" id="PJJ79732.1"/>
    </source>
</evidence>
<dbReference type="RefSeq" id="WP_100342046.1">
    <property type="nucleotide sequence ID" value="NZ_PGFJ01000002.1"/>
</dbReference>
<dbReference type="AlphaFoldDB" id="A0A2H9VN34"/>